<gene>
    <name evidence="4" type="ORF">BHV66_05860</name>
</gene>
<dbReference type="Gene3D" id="3.30.70.360">
    <property type="match status" value="1"/>
</dbReference>
<evidence type="ECO:0000313" key="4">
    <source>
        <dbReference type="EMBL" id="OKY94349.1"/>
    </source>
</evidence>
<feature type="binding site" evidence="2">
    <location>
        <position position="125"/>
    </location>
    <ligand>
        <name>Mn(2+)</name>
        <dbReference type="ChEBI" id="CHEBI:29035"/>
        <label>2</label>
    </ligand>
</feature>
<evidence type="ECO:0000256" key="1">
    <source>
        <dbReference type="ARBA" id="ARBA00022801"/>
    </source>
</evidence>
<dbReference type="PANTHER" id="PTHR11014">
    <property type="entry name" value="PEPTIDASE M20 FAMILY MEMBER"/>
    <property type="match status" value="1"/>
</dbReference>
<dbReference type="GO" id="GO:0016787">
    <property type="term" value="F:hydrolase activity"/>
    <property type="evidence" value="ECO:0007669"/>
    <property type="project" value="UniProtKB-KW"/>
</dbReference>
<dbReference type="STRING" id="28117.BHV66_05860"/>
<feature type="binding site" evidence="2">
    <location>
        <position position="339"/>
    </location>
    <ligand>
        <name>Mn(2+)</name>
        <dbReference type="ChEBI" id="CHEBI:29035"/>
        <label>2</label>
    </ligand>
</feature>
<dbReference type="InterPro" id="IPR011650">
    <property type="entry name" value="Peptidase_M20_dimer"/>
</dbReference>
<dbReference type="CDD" id="cd03886">
    <property type="entry name" value="M20_Acy1"/>
    <property type="match status" value="1"/>
</dbReference>
<keyword evidence="1 4" id="KW-0378">Hydrolase</keyword>
<dbReference type="InterPro" id="IPR017439">
    <property type="entry name" value="Amidohydrolase"/>
</dbReference>
<dbReference type="Gene3D" id="3.40.630.10">
    <property type="entry name" value="Zn peptidases"/>
    <property type="match status" value="1"/>
</dbReference>
<dbReference type="PANTHER" id="PTHR11014:SF63">
    <property type="entry name" value="METALLOPEPTIDASE, PUTATIVE (AFU_ORTHOLOGUE AFUA_6G09600)-RELATED"/>
    <property type="match status" value="1"/>
</dbReference>
<dbReference type="Pfam" id="PF01546">
    <property type="entry name" value="Peptidase_M20"/>
    <property type="match status" value="1"/>
</dbReference>
<accession>A0A1Q6F606</accession>
<evidence type="ECO:0000256" key="2">
    <source>
        <dbReference type="PIRSR" id="PIRSR005962-1"/>
    </source>
</evidence>
<evidence type="ECO:0000313" key="5">
    <source>
        <dbReference type="Proteomes" id="UP000187417"/>
    </source>
</evidence>
<dbReference type="SUPFAM" id="SSF53187">
    <property type="entry name" value="Zn-dependent exopeptidases"/>
    <property type="match status" value="1"/>
</dbReference>
<dbReference type="RefSeq" id="WP_278339277.1">
    <property type="nucleotide sequence ID" value="NZ_BAAFLA010000027.1"/>
</dbReference>
<feature type="binding site" evidence="2">
    <location>
        <position position="90"/>
    </location>
    <ligand>
        <name>Mn(2+)</name>
        <dbReference type="ChEBI" id="CHEBI:29035"/>
        <label>2</label>
    </ligand>
</feature>
<proteinExistence type="predicted"/>
<feature type="binding site" evidence="2">
    <location>
        <position position="152"/>
    </location>
    <ligand>
        <name>Mn(2+)</name>
        <dbReference type="ChEBI" id="CHEBI:29035"/>
        <label>2</label>
    </ligand>
</feature>
<comment type="cofactor">
    <cofactor evidence="2">
        <name>Mn(2+)</name>
        <dbReference type="ChEBI" id="CHEBI:29035"/>
    </cofactor>
    <text evidence="2">The Mn(2+) ion enhances activity.</text>
</comment>
<dbReference type="SUPFAM" id="SSF55031">
    <property type="entry name" value="Bacterial exopeptidase dimerisation domain"/>
    <property type="match status" value="1"/>
</dbReference>
<keyword evidence="2" id="KW-0464">Manganese</keyword>
<reference evidence="4 5" key="1">
    <citation type="journal article" date="2016" name="Nat. Biotechnol.">
        <title>Measurement of bacterial replication rates in microbial communities.</title>
        <authorList>
            <person name="Brown C.T."/>
            <person name="Olm M.R."/>
            <person name="Thomas B.C."/>
            <person name="Banfield J.F."/>
        </authorList>
    </citation>
    <scope>NUCLEOTIDE SEQUENCE [LARGE SCALE GENOMIC DNA]</scope>
    <source>
        <strain evidence="4">CAG:67_53_122</strain>
    </source>
</reference>
<dbReference type="AlphaFoldDB" id="A0A1Q6F606"/>
<dbReference type="InterPro" id="IPR036264">
    <property type="entry name" value="Bact_exopeptidase_dim_dom"/>
</dbReference>
<feature type="domain" description="Peptidase M20 dimerisation" evidence="3">
    <location>
        <begin position="176"/>
        <end position="265"/>
    </location>
</feature>
<organism evidence="4 5">
    <name type="scientific">Alistipes putredinis</name>
    <dbReference type="NCBI Taxonomy" id="28117"/>
    <lineage>
        <taxon>Bacteria</taxon>
        <taxon>Pseudomonadati</taxon>
        <taxon>Bacteroidota</taxon>
        <taxon>Bacteroidia</taxon>
        <taxon>Bacteroidales</taxon>
        <taxon>Rikenellaceae</taxon>
        <taxon>Alistipes</taxon>
    </lineage>
</organism>
<dbReference type="GO" id="GO:0046872">
    <property type="term" value="F:metal ion binding"/>
    <property type="evidence" value="ECO:0007669"/>
    <property type="project" value="UniProtKB-KW"/>
</dbReference>
<dbReference type="Proteomes" id="UP000187417">
    <property type="component" value="Unassembled WGS sequence"/>
</dbReference>
<dbReference type="NCBIfam" id="TIGR01891">
    <property type="entry name" value="amidohydrolases"/>
    <property type="match status" value="1"/>
</dbReference>
<sequence>MTPVEFRRHLHRHPELSFRETESARFIAEALREAGIPCRPIAGTGVLAKIEGRGDLRRAVVLRADIDALPIREQSGAAWSSENDGVMHACGHDIHAAVLYGTLLRLSAERNFEGTLFGIFQPGEESNPGGASKVLAENPFEGYTVLAVVGEHVEPALDAGTLGFRAGKYMASNDELRLTLEGAGGHAAMRAEHRDTVSAAAQLILHLTALNTPERVVSIGKVEAAGATNVIPDRVYMEGTMRTFDERERAEVKRTIEELAAANDASYGVRTRVHFTPGYPCVVNDPELIRQAVALAETEGIPFQMLPLRMTSEDFGFYGTRYPAIFYRLGVGPGAGKLHTSTFNPDEAAIPTGIRFMELLARNYFNR</sequence>
<dbReference type="Pfam" id="PF07687">
    <property type="entry name" value="M20_dimer"/>
    <property type="match status" value="1"/>
</dbReference>
<dbReference type="PIRSF" id="PIRSF005962">
    <property type="entry name" value="Pept_M20D_amidohydro"/>
    <property type="match status" value="1"/>
</dbReference>
<dbReference type="EMBL" id="MNQH01000028">
    <property type="protein sequence ID" value="OKY94349.1"/>
    <property type="molecule type" value="Genomic_DNA"/>
</dbReference>
<feature type="binding site" evidence="2">
    <location>
        <position position="92"/>
    </location>
    <ligand>
        <name>Mn(2+)</name>
        <dbReference type="ChEBI" id="CHEBI:29035"/>
        <label>2</label>
    </ligand>
</feature>
<comment type="caution">
    <text evidence="4">The sequence shown here is derived from an EMBL/GenBank/DDBJ whole genome shotgun (WGS) entry which is preliminary data.</text>
</comment>
<name>A0A1Q6F606_9BACT</name>
<dbReference type="InterPro" id="IPR002933">
    <property type="entry name" value="Peptidase_M20"/>
</dbReference>
<evidence type="ECO:0000259" key="3">
    <source>
        <dbReference type="Pfam" id="PF07687"/>
    </source>
</evidence>
<keyword evidence="2" id="KW-0479">Metal-binding</keyword>
<protein>
    <submittedName>
        <fullName evidence="4">N-acyl-L-amino acid amidohydrolase</fullName>
    </submittedName>
</protein>